<comment type="caution">
    <text evidence="2">The sequence shown here is derived from an EMBL/GenBank/DDBJ whole genome shotgun (WGS) entry which is preliminary data.</text>
</comment>
<dbReference type="EMBL" id="MU154613">
    <property type="protein sequence ID" value="KAF9491728.1"/>
    <property type="molecule type" value="Genomic_DNA"/>
</dbReference>
<keyword evidence="3" id="KW-1185">Reference proteome</keyword>
<name>A0A9P5ZRB0_PLEER</name>
<gene>
    <name evidence="2" type="ORF">BDN71DRAFT_1287035</name>
</gene>
<evidence type="ECO:0000313" key="2">
    <source>
        <dbReference type="EMBL" id="KAF9491728.1"/>
    </source>
</evidence>
<evidence type="ECO:0000313" key="3">
    <source>
        <dbReference type="Proteomes" id="UP000807025"/>
    </source>
</evidence>
<proteinExistence type="predicted"/>
<evidence type="ECO:0000256" key="1">
    <source>
        <dbReference type="SAM" id="MobiDB-lite"/>
    </source>
</evidence>
<sequence>MAKSAEWRRHVLSTAGILTLSRCRFRLPWLVANVVNLAVYDSEQRLLRSIYQQVPQPFERSGNKPLVNVVLDLSSGVKQQPESCYCNFYNPAFAHLLGLSMNPADLSISVVRRRASFQDPKEVMRPWGARKPNGAVQQKVPRHSGTVHPGVLPNNPLEKIGDCERGLEEYCRPATT</sequence>
<dbReference type="AlphaFoldDB" id="A0A9P5ZRB0"/>
<accession>A0A9P5ZRB0</accession>
<feature type="region of interest" description="Disordered" evidence="1">
    <location>
        <begin position="124"/>
        <end position="149"/>
    </location>
</feature>
<protein>
    <submittedName>
        <fullName evidence="2">Uncharacterized protein</fullName>
    </submittedName>
</protein>
<dbReference type="Proteomes" id="UP000807025">
    <property type="component" value="Unassembled WGS sequence"/>
</dbReference>
<organism evidence="2 3">
    <name type="scientific">Pleurotus eryngii</name>
    <name type="common">Boletus of the steppes</name>
    <dbReference type="NCBI Taxonomy" id="5323"/>
    <lineage>
        <taxon>Eukaryota</taxon>
        <taxon>Fungi</taxon>
        <taxon>Dikarya</taxon>
        <taxon>Basidiomycota</taxon>
        <taxon>Agaricomycotina</taxon>
        <taxon>Agaricomycetes</taxon>
        <taxon>Agaricomycetidae</taxon>
        <taxon>Agaricales</taxon>
        <taxon>Pleurotineae</taxon>
        <taxon>Pleurotaceae</taxon>
        <taxon>Pleurotus</taxon>
    </lineage>
</organism>
<reference evidence="2" key="1">
    <citation type="submission" date="2020-11" db="EMBL/GenBank/DDBJ databases">
        <authorList>
            <consortium name="DOE Joint Genome Institute"/>
            <person name="Ahrendt S."/>
            <person name="Riley R."/>
            <person name="Andreopoulos W."/>
            <person name="Labutti K."/>
            <person name="Pangilinan J."/>
            <person name="Ruiz-Duenas F.J."/>
            <person name="Barrasa J.M."/>
            <person name="Sanchez-Garcia M."/>
            <person name="Camarero S."/>
            <person name="Miyauchi S."/>
            <person name="Serrano A."/>
            <person name="Linde D."/>
            <person name="Babiker R."/>
            <person name="Drula E."/>
            <person name="Ayuso-Fernandez I."/>
            <person name="Pacheco R."/>
            <person name="Padilla G."/>
            <person name="Ferreira P."/>
            <person name="Barriuso J."/>
            <person name="Kellner H."/>
            <person name="Castanera R."/>
            <person name="Alfaro M."/>
            <person name="Ramirez L."/>
            <person name="Pisabarro A.G."/>
            <person name="Kuo A."/>
            <person name="Tritt A."/>
            <person name="Lipzen A."/>
            <person name="He G."/>
            <person name="Yan M."/>
            <person name="Ng V."/>
            <person name="Cullen D."/>
            <person name="Martin F."/>
            <person name="Rosso M.-N."/>
            <person name="Henrissat B."/>
            <person name="Hibbett D."/>
            <person name="Martinez A.T."/>
            <person name="Grigoriev I.V."/>
        </authorList>
    </citation>
    <scope>NUCLEOTIDE SEQUENCE</scope>
    <source>
        <strain evidence="2">ATCC 90797</strain>
    </source>
</reference>